<dbReference type="NCBIfam" id="TIGR01251">
    <property type="entry name" value="ribP_PPkin"/>
    <property type="match status" value="1"/>
</dbReference>
<dbReference type="EMBL" id="CP119078">
    <property type="protein sequence ID" value="WED44018.1"/>
    <property type="molecule type" value="Genomic_DNA"/>
</dbReference>
<dbReference type="SUPFAM" id="SSF53271">
    <property type="entry name" value="PRTase-like"/>
    <property type="match status" value="1"/>
</dbReference>
<dbReference type="InterPro" id="IPR005946">
    <property type="entry name" value="Rib-P_diPkinase"/>
</dbReference>
<dbReference type="Gene3D" id="3.40.50.2020">
    <property type="match status" value="2"/>
</dbReference>
<protein>
    <submittedName>
        <fullName evidence="3">Ribose-phosphate pyrophosphokinase</fullName>
    </submittedName>
</protein>
<dbReference type="Proteomes" id="UP001222087">
    <property type="component" value="Chromosome"/>
</dbReference>
<evidence type="ECO:0000313" key="4">
    <source>
        <dbReference type="Proteomes" id="UP001222087"/>
    </source>
</evidence>
<name>A0ABY8ATX6_9GAMM</name>
<dbReference type="InterPro" id="IPR029099">
    <property type="entry name" value="Pribosyltran_N"/>
</dbReference>
<evidence type="ECO:0000313" key="3">
    <source>
        <dbReference type="EMBL" id="WED44018.1"/>
    </source>
</evidence>
<gene>
    <name evidence="3" type="ORF">PXX05_04325</name>
</gene>
<evidence type="ECO:0000256" key="1">
    <source>
        <dbReference type="ARBA" id="ARBA00022727"/>
    </source>
</evidence>
<dbReference type="PANTHER" id="PTHR10210:SF41">
    <property type="entry name" value="RIBOSE-PHOSPHATE PYROPHOSPHOKINASE 1, CHLOROPLASTIC"/>
    <property type="match status" value="1"/>
</dbReference>
<dbReference type="PANTHER" id="PTHR10210">
    <property type="entry name" value="RIBOSE-PHOSPHATE DIPHOSPHOKINASE FAMILY MEMBER"/>
    <property type="match status" value="1"/>
</dbReference>
<dbReference type="InterPro" id="IPR029057">
    <property type="entry name" value="PRTase-like"/>
</dbReference>
<dbReference type="InterPro" id="IPR000836">
    <property type="entry name" value="PRTase_dom"/>
</dbReference>
<feature type="domain" description="Ribose-phosphate pyrophosphokinase N-terminal" evidence="2">
    <location>
        <begin position="3"/>
        <end position="124"/>
    </location>
</feature>
<evidence type="ECO:0000259" key="2">
    <source>
        <dbReference type="Pfam" id="PF13793"/>
    </source>
</evidence>
<accession>A0ABY8ATX6</accession>
<dbReference type="RefSeq" id="WP_275089834.1">
    <property type="nucleotide sequence ID" value="NZ_CP119078.1"/>
</dbReference>
<reference evidence="3 4" key="1">
    <citation type="submission" date="2023-02" db="EMBL/GenBank/DDBJ databases">
        <title>Genome Sequence of L. cardiaca H63T.</title>
        <authorList>
            <person name="Lopez A.E."/>
            <person name="Cianciotto N.P."/>
        </authorList>
    </citation>
    <scope>NUCLEOTIDE SEQUENCE [LARGE SCALE GENOMIC DNA]</scope>
    <source>
        <strain evidence="3 4">H63</strain>
    </source>
</reference>
<dbReference type="SMART" id="SM01400">
    <property type="entry name" value="Pribosyltran_N"/>
    <property type="match status" value="1"/>
</dbReference>
<sequence>MDIKLFALDGSLEWGKKIATHLNLFELSSHEEKEFEDGEHNVRPLDNVRGREVFIVQSLFSDNSQSINDKLCRLLFFIGALKDASAKQITVVAPYFAYARKDRRTQPRDSLTLRYVAQLLETIGTDRVLTLDIHNLAAFQNAFRIPTEHLEGRVLFAPYLASIIKDEEITILSPDAGGIKRAEHLRDTLSRLLHREIGKAVLDKERNLEIVSSSQEIIGEIQHKVVVIIDDIISTGNTIKLAIDALHKKGVKRIFVCSSHGIFVGQANEIIANPQIEKLIITNSIPPFRLQKKLLKEKVIVLDASFLFAQAIKQIHENGSIVDLLKFAP</sequence>
<dbReference type="Pfam" id="PF13793">
    <property type="entry name" value="Pribosyltran_N"/>
    <property type="match status" value="1"/>
</dbReference>
<dbReference type="CDD" id="cd06223">
    <property type="entry name" value="PRTases_typeI"/>
    <property type="match status" value="1"/>
</dbReference>
<proteinExistence type="predicted"/>
<keyword evidence="4" id="KW-1185">Reference proteome</keyword>
<keyword evidence="1" id="KW-0545">Nucleotide biosynthesis</keyword>
<dbReference type="Pfam" id="PF14572">
    <property type="entry name" value="Pribosyl_synth"/>
    <property type="match status" value="1"/>
</dbReference>
<organism evidence="3 4">
    <name type="scientific">Legionella cardiaca</name>
    <dbReference type="NCBI Taxonomy" id="1071983"/>
    <lineage>
        <taxon>Bacteria</taxon>
        <taxon>Pseudomonadati</taxon>
        <taxon>Pseudomonadota</taxon>
        <taxon>Gammaproteobacteria</taxon>
        <taxon>Legionellales</taxon>
        <taxon>Legionellaceae</taxon>
        <taxon>Legionella</taxon>
    </lineage>
</organism>